<organism evidence="2 3">
    <name type="scientific">Klenkia marina</name>
    <dbReference type="NCBI Taxonomy" id="1960309"/>
    <lineage>
        <taxon>Bacteria</taxon>
        <taxon>Bacillati</taxon>
        <taxon>Actinomycetota</taxon>
        <taxon>Actinomycetes</taxon>
        <taxon>Geodermatophilales</taxon>
        <taxon>Geodermatophilaceae</taxon>
        <taxon>Klenkia</taxon>
    </lineage>
</organism>
<keyword evidence="1" id="KW-0472">Membrane</keyword>
<feature type="transmembrane region" description="Helical" evidence="1">
    <location>
        <begin position="85"/>
        <end position="104"/>
    </location>
</feature>
<feature type="transmembrane region" description="Helical" evidence="1">
    <location>
        <begin position="53"/>
        <end position="73"/>
    </location>
</feature>
<evidence type="ECO:0008006" key="4">
    <source>
        <dbReference type="Google" id="ProtNLM"/>
    </source>
</evidence>
<keyword evidence="1" id="KW-1133">Transmembrane helix</keyword>
<evidence type="ECO:0000313" key="2">
    <source>
        <dbReference type="EMBL" id="SCX40268.1"/>
    </source>
</evidence>
<keyword evidence="3" id="KW-1185">Reference proteome</keyword>
<feature type="transmembrane region" description="Helical" evidence="1">
    <location>
        <begin position="149"/>
        <end position="168"/>
    </location>
</feature>
<evidence type="ECO:0000256" key="1">
    <source>
        <dbReference type="SAM" id="Phobius"/>
    </source>
</evidence>
<dbReference type="AlphaFoldDB" id="A0A1G4XHS7"/>
<dbReference type="EMBL" id="FMUH01000001">
    <property type="protein sequence ID" value="SCX40268.1"/>
    <property type="molecule type" value="Genomic_DNA"/>
</dbReference>
<dbReference type="Proteomes" id="UP000198981">
    <property type="component" value="Unassembled WGS sequence"/>
</dbReference>
<reference evidence="3" key="1">
    <citation type="submission" date="2016-10" db="EMBL/GenBank/DDBJ databases">
        <authorList>
            <person name="Varghese N."/>
            <person name="Submissions S."/>
        </authorList>
    </citation>
    <scope>NUCLEOTIDE SEQUENCE [LARGE SCALE GENOMIC DNA]</scope>
    <source>
        <strain evidence="3">DSM 45722</strain>
    </source>
</reference>
<proteinExistence type="predicted"/>
<feature type="transmembrane region" description="Helical" evidence="1">
    <location>
        <begin position="188"/>
        <end position="208"/>
    </location>
</feature>
<accession>A0A1G4XHS7</accession>
<dbReference type="STRING" id="1960309.SAMN03159343_0923"/>
<sequence>MHDPGVSDRNRVARVLWALLALVVLASVLTEFGRTLAGVGEDPEPLGTRVVRFWSYFTIQSNVLTFLAVLPLVRDPQHDGRWWRPLRLTALLGIVVTGLVYAVVLAPTDHPVGLGVWTNAGLHYVAPVAALLGWLVLGPRPRVTWSTVGWAMVWPLAWIAYTLAHGAVSGWYPYPFLDVAALGYATALRNLALVAVLALVLLSGFRLLDRRLPRTGVIRAA</sequence>
<feature type="transmembrane region" description="Helical" evidence="1">
    <location>
        <begin position="12"/>
        <end position="33"/>
    </location>
</feature>
<gene>
    <name evidence="2" type="ORF">SAMN03159343_0923</name>
</gene>
<evidence type="ECO:0000313" key="3">
    <source>
        <dbReference type="Proteomes" id="UP000198981"/>
    </source>
</evidence>
<keyword evidence="1" id="KW-0812">Transmembrane</keyword>
<dbReference type="NCBIfam" id="NF038065">
    <property type="entry name" value="Pr6Pr"/>
    <property type="match status" value="1"/>
</dbReference>
<feature type="transmembrane region" description="Helical" evidence="1">
    <location>
        <begin position="116"/>
        <end position="137"/>
    </location>
</feature>
<protein>
    <recommendedName>
        <fullName evidence="4">FAR-17a/AIG1-like protein</fullName>
    </recommendedName>
</protein>
<name>A0A1G4XHS7_9ACTN</name>
<dbReference type="InterPro" id="IPR049713">
    <property type="entry name" value="Pr6Pr-like"/>
</dbReference>